<accession>A0A167HD92</accession>
<evidence type="ECO:0000313" key="2">
    <source>
        <dbReference type="Proteomes" id="UP000076738"/>
    </source>
</evidence>
<reference evidence="1 2" key="1">
    <citation type="journal article" date="2016" name="Mol. Biol. Evol.">
        <title>Comparative Genomics of Early-Diverging Mushroom-Forming Fungi Provides Insights into the Origins of Lignocellulose Decay Capabilities.</title>
        <authorList>
            <person name="Nagy L.G."/>
            <person name="Riley R."/>
            <person name="Tritt A."/>
            <person name="Adam C."/>
            <person name="Daum C."/>
            <person name="Floudas D."/>
            <person name="Sun H."/>
            <person name="Yadav J.S."/>
            <person name="Pangilinan J."/>
            <person name="Larsson K.H."/>
            <person name="Matsuura K."/>
            <person name="Barry K."/>
            <person name="Labutti K."/>
            <person name="Kuo R."/>
            <person name="Ohm R.A."/>
            <person name="Bhattacharya S.S."/>
            <person name="Shirouzu T."/>
            <person name="Yoshinaga Y."/>
            <person name="Martin F.M."/>
            <person name="Grigoriev I.V."/>
            <person name="Hibbett D.S."/>
        </authorList>
    </citation>
    <scope>NUCLEOTIDE SEQUENCE [LARGE SCALE GENOMIC DNA]</scope>
    <source>
        <strain evidence="1 2">TUFC12733</strain>
    </source>
</reference>
<protein>
    <submittedName>
        <fullName evidence="1">Uncharacterized protein</fullName>
    </submittedName>
</protein>
<sequence>MSGPSSGSTSALAKVSSALTKLTDGAKALADPLKKKAEEVALRVTGLHEEFRERDKEHQELLDTLEFLTTRVLNELSGDQNINDTTREAISSLQQCVFCSFVHPLPKPDQ</sequence>
<dbReference type="STRING" id="1330018.A0A167HD92"/>
<organism evidence="1 2">
    <name type="scientific">Calocera viscosa (strain TUFC12733)</name>
    <dbReference type="NCBI Taxonomy" id="1330018"/>
    <lineage>
        <taxon>Eukaryota</taxon>
        <taxon>Fungi</taxon>
        <taxon>Dikarya</taxon>
        <taxon>Basidiomycota</taxon>
        <taxon>Agaricomycotina</taxon>
        <taxon>Dacrymycetes</taxon>
        <taxon>Dacrymycetales</taxon>
        <taxon>Dacrymycetaceae</taxon>
        <taxon>Calocera</taxon>
    </lineage>
</organism>
<keyword evidence="2" id="KW-1185">Reference proteome</keyword>
<proteinExistence type="predicted"/>
<name>A0A167HD92_CALVF</name>
<dbReference type="EMBL" id="KV417322">
    <property type="protein sequence ID" value="KZO91503.1"/>
    <property type="molecule type" value="Genomic_DNA"/>
</dbReference>
<gene>
    <name evidence="1" type="ORF">CALVIDRAFT_541787</name>
</gene>
<evidence type="ECO:0000313" key="1">
    <source>
        <dbReference type="EMBL" id="KZO91503.1"/>
    </source>
</evidence>
<dbReference type="Proteomes" id="UP000076738">
    <property type="component" value="Unassembled WGS sequence"/>
</dbReference>
<dbReference type="AlphaFoldDB" id="A0A167HD92"/>